<dbReference type="InterPro" id="IPR006103">
    <property type="entry name" value="Glyco_hydro_2_cat"/>
</dbReference>
<feature type="region of interest" description="Disordered" evidence="11">
    <location>
        <begin position="1057"/>
        <end position="1079"/>
    </location>
</feature>
<evidence type="ECO:0000256" key="9">
    <source>
        <dbReference type="ARBA" id="ARBA00032230"/>
    </source>
</evidence>
<dbReference type="Pfam" id="PF02836">
    <property type="entry name" value="Glyco_hydro_2_C"/>
    <property type="match status" value="1"/>
</dbReference>
<keyword evidence="7" id="KW-0106">Calcium</keyword>
<dbReference type="EC" id="3.2.1.23" evidence="5 10"/>
<dbReference type="PANTHER" id="PTHR46323">
    <property type="entry name" value="BETA-GALACTOSIDASE"/>
    <property type="match status" value="1"/>
</dbReference>
<dbReference type="Proteomes" id="UP001172082">
    <property type="component" value="Unassembled WGS sequence"/>
</dbReference>
<dbReference type="Gene3D" id="2.60.40.10">
    <property type="entry name" value="Immunoglobulins"/>
    <property type="match status" value="2"/>
</dbReference>
<protein>
    <recommendedName>
        <fullName evidence="5 10">Beta-galactosidase</fullName>
        <ecNumber evidence="5 10">3.2.1.23</ecNumber>
    </recommendedName>
    <alternativeName>
        <fullName evidence="9 10">Lactase</fullName>
    </alternativeName>
</protein>
<dbReference type="PANTHER" id="PTHR46323:SF2">
    <property type="entry name" value="BETA-GALACTOSIDASE"/>
    <property type="match status" value="1"/>
</dbReference>
<name>A0ABT8KGT8_9BACT</name>
<evidence type="ECO:0000256" key="10">
    <source>
        <dbReference type="RuleBase" id="RU361154"/>
    </source>
</evidence>
<dbReference type="InterPro" id="IPR023230">
    <property type="entry name" value="Glyco_hydro_2_CS"/>
</dbReference>
<evidence type="ECO:0000259" key="12">
    <source>
        <dbReference type="SMART" id="SM01038"/>
    </source>
</evidence>
<proteinExistence type="inferred from homology"/>
<evidence type="ECO:0000256" key="3">
    <source>
        <dbReference type="ARBA" id="ARBA00007401"/>
    </source>
</evidence>
<dbReference type="Gene3D" id="2.70.98.10">
    <property type="match status" value="1"/>
</dbReference>
<dbReference type="SUPFAM" id="SSF74650">
    <property type="entry name" value="Galactose mutarotase-like"/>
    <property type="match status" value="1"/>
</dbReference>
<evidence type="ECO:0000256" key="8">
    <source>
        <dbReference type="ARBA" id="ARBA00023295"/>
    </source>
</evidence>
<dbReference type="InterPro" id="IPR006101">
    <property type="entry name" value="Glyco_hydro_2"/>
</dbReference>
<dbReference type="Pfam" id="PF02929">
    <property type="entry name" value="Bgal_small_N"/>
    <property type="match status" value="1"/>
</dbReference>
<evidence type="ECO:0000313" key="13">
    <source>
        <dbReference type="EMBL" id="MDN5199917.1"/>
    </source>
</evidence>
<dbReference type="InterPro" id="IPR008979">
    <property type="entry name" value="Galactose-bd-like_sf"/>
</dbReference>
<dbReference type="SMART" id="SM01038">
    <property type="entry name" value="Bgal_small_N"/>
    <property type="match status" value="1"/>
</dbReference>
<comment type="subunit">
    <text evidence="4">Monomer.</text>
</comment>
<dbReference type="InterPro" id="IPR004199">
    <property type="entry name" value="B-gal_small/dom_5"/>
</dbReference>
<evidence type="ECO:0000256" key="6">
    <source>
        <dbReference type="ARBA" id="ARBA00022801"/>
    </source>
</evidence>
<dbReference type="InterPro" id="IPR011013">
    <property type="entry name" value="Gal_mutarotase_sf_dom"/>
</dbReference>
<dbReference type="PRINTS" id="PR00132">
    <property type="entry name" value="GLHYDRLASE2"/>
</dbReference>
<evidence type="ECO:0000256" key="7">
    <source>
        <dbReference type="ARBA" id="ARBA00022837"/>
    </source>
</evidence>
<dbReference type="Gene3D" id="3.20.20.80">
    <property type="entry name" value="Glycosidases"/>
    <property type="match status" value="1"/>
</dbReference>
<evidence type="ECO:0000313" key="14">
    <source>
        <dbReference type="Proteomes" id="UP001172082"/>
    </source>
</evidence>
<dbReference type="GO" id="GO:0016787">
    <property type="term" value="F:hydrolase activity"/>
    <property type="evidence" value="ECO:0007669"/>
    <property type="project" value="UniProtKB-KW"/>
</dbReference>
<gene>
    <name evidence="13" type="ORF">QQ008_01050</name>
</gene>
<dbReference type="RefSeq" id="WP_346749947.1">
    <property type="nucleotide sequence ID" value="NZ_JAUJEA010000001.1"/>
</dbReference>
<dbReference type="InterPro" id="IPR036156">
    <property type="entry name" value="Beta-gal/glucu_dom_sf"/>
</dbReference>
<dbReference type="InterPro" id="IPR013783">
    <property type="entry name" value="Ig-like_fold"/>
</dbReference>
<evidence type="ECO:0000256" key="1">
    <source>
        <dbReference type="ARBA" id="ARBA00001412"/>
    </source>
</evidence>
<keyword evidence="6 10" id="KW-0378">Hydrolase</keyword>
<dbReference type="Pfam" id="PF02837">
    <property type="entry name" value="Glyco_hydro_2_N"/>
    <property type="match status" value="1"/>
</dbReference>
<dbReference type="InterPro" id="IPR032312">
    <property type="entry name" value="LacZ_4"/>
</dbReference>
<evidence type="ECO:0000256" key="11">
    <source>
        <dbReference type="SAM" id="MobiDB-lite"/>
    </source>
</evidence>
<dbReference type="EMBL" id="JAUJEA010000001">
    <property type="protein sequence ID" value="MDN5199917.1"/>
    <property type="molecule type" value="Genomic_DNA"/>
</dbReference>
<evidence type="ECO:0000256" key="2">
    <source>
        <dbReference type="ARBA" id="ARBA00001913"/>
    </source>
</evidence>
<dbReference type="InterPro" id="IPR050347">
    <property type="entry name" value="Bact_Beta-galactosidase"/>
</dbReference>
<dbReference type="PROSITE" id="PS51257">
    <property type="entry name" value="PROKAR_LIPOPROTEIN"/>
    <property type="match status" value="1"/>
</dbReference>
<dbReference type="InterPro" id="IPR006104">
    <property type="entry name" value="Glyco_hydro_2_N"/>
</dbReference>
<dbReference type="InterPro" id="IPR006102">
    <property type="entry name" value="Ig-like_GH2"/>
</dbReference>
<comment type="cofactor">
    <cofactor evidence="2">
        <name>Ca(2+)</name>
        <dbReference type="ChEBI" id="CHEBI:29108"/>
    </cofactor>
</comment>
<dbReference type="InterPro" id="IPR017853">
    <property type="entry name" value="GH"/>
</dbReference>
<dbReference type="Pfam" id="PF16353">
    <property type="entry name" value="LacZ_4"/>
    <property type="match status" value="1"/>
</dbReference>
<reference evidence="13" key="1">
    <citation type="submission" date="2023-06" db="EMBL/GenBank/DDBJ databases">
        <title>Genomic of Parafulvivirga corallium.</title>
        <authorList>
            <person name="Wang G."/>
        </authorList>
    </citation>
    <scope>NUCLEOTIDE SEQUENCE</scope>
    <source>
        <strain evidence="13">BMA10</strain>
    </source>
</reference>
<feature type="domain" description="Beta galactosidase small chain/" evidence="12">
    <location>
        <begin position="774"/>
        <end position="1050"/>
    </location>
</feature>
<comment type="caution">
    <text evidence="13">The sequence shown here is derived from an EMBL/GenBank/DDBJ whole genome shotgun (WGS) entry which is preliminary data.</text>
</comment>
<dbReference type="InterPro" id="IPR023232">
    <property type="entry name" value="Glyco_hydro_2_AS"/>
</dbReference>
<dbReference type="Gene3D" id="2.60.120.260">
    <property type="entry name" value="Galactose-binding domain-like"/>
    <property type="match status" value="1"/>
</dbReference>
<comment type="similarity">
    <text evidence="3 10">Belongs to the glycosyl hydrolase 2 family.</text>
</comment>
<dbReference type="SUPFAM" id="SSF49303">
    <property type="entry name" value="beta-Galactosidase/glucuronidase domain"/>
    <property type="match status" value="2"/>
</dbReference>
<feature type="compositionally biased region" description="Basic and acidic residues" evidence="11">
    <location>
        <begin position="1068"/>
        <end position="1079"/>
    </location>
</feature>
<comment type="catalytic activity">
    <reaction evidence="1 10">
        <text>Hydrolysis of terminal non-reducing beta-D-galactose residues in beta-D-galactosides.</text>
        <dbReference type="EC" id="3.2.1.23"/>
    </reaction>
</comment>
<accession>A0ABT8KGT8</accession>
<dbReference type="InterPro" id="IPR014718">
    <property type="entry name" value="GH-type_carb-bd"/>
</dbReference>
<sequence>MTRIYGISKLLTLRIFLFFMLIVALQACMQTEKSSDRSLRDWENEKVLGINKEAPHATMFPFETKELALRNDKSKSTYFLSLNGTWKFHYANKPSERPVKFFQEDFDVSRWDDITVPGNWEAQGFGVAYYLDEEYPFKPNPPYVPENNPVGSYRRNFTLPENWGGRQIYIYFGSVRSAMYLWVNGEKVGFSKGSKTPSEFNITSFLRKGENSLAVEVYRWSDGSYIEGQDTWRISGIERDTYLYSVPKIHIKDYFIQSGLDLNYDNGLLNVSLDLKNFSSASAENTKVYFDLLNPVGHSVFSSPISKDISFNETSESNISISKEVASPEHWTAETPNLYTLLLTLVNGGDTLEVIRNNVGFRTVEIKDQQLLVNGKAIDIKGVNRCEWDPITGRYVTEESMLKDIELMKKFNINAVRASHYPNDERWYELCDQYGLYVVDEANIEAHGMQFHKDGYAAVSDNSSWSEAYLDRTKRMVERDKNHPSIIIWSLGNEAGDGANFIKNYEWIKSRDISRPVQYQEAWYEDHTDIVAPMYRNKHFIEDYAKKDLPRPLILCEYAHAMGNSVGNLQDYWDVIDQYKNLQGGFIWDWVDQVFQKENANGDKYWAYGGDMKDPENMNDSSFCANGLVYADRSLYPYIWEVKKVYQCIKVISDDPSSGKVKIINKYDFTNLKDFDFSWELLQDGKVVKHGNFKSLNVKPRDTIEVSWPKPRLDLGSEYFINIEARTKHKSGLIPKGHVVAWDQLYLQKAVTQEIPNVINLPELEVDDSNDLVVIKNGRFSVSFEKQKGMVNSLIYKGSELIKQGPKPNFWRAPIDNDLGNKMHIRSAVWKDVMQDEKIQDFQVTKEQPGVVKVFVKSSLPQVEGIYSSTYTVYGSGDIIVENHFLPQKDSLPELPRFGMSMALSESLSNFQWYGRGPQESYWDRKTGAAVGVYEGTVWDQYTPYVRPQENGNKTDVRWVALTNDQGIGLLATGIPFLDVSAHQFSMDELEHHGPDAPNKHGSEVKPGDQVSLNLDYKQMGVGGDNTWGARTHEQYTLPAGEYSYMFRLRPFDSKLESPNELNKQHFPKTDIRKLSKSL</sequence>
<keyword evidence="14" id="KW-1185">Reference proteome</keyword>
<dbReference type="PROSITE" id="PS00608">
    <property type="entry name" value="GLYCOSYL_HYDROL_F2_2"/>
    <property type="match status" value="1"/>
</dbReference>
<dbReference type="SUPFAM" id="SSF49785">
    <property type="entry name" value="Galactose-binding domain-like"/>
    <property type="match status" value="1"/>
</dbReference>
<keyword evidence="8 10" id="KW-0326">Glycosidase</keyword>
<organism evidence="13 14">
    <name type="scientific">Splendidivirga corallicola</name>
    <dbReference type="NCBI Taxonomy" id="3051826"/>
    <lineage>
        <taxon>Bacteria</taxon>
        <taxon>Pseudomonadati</taxon>
        <taxon>Bacteroidota</taxon>
        <taxon>Cytophagia</taxon>
        <taxon>Cytophagales</taxon>
        <taxon>Splendidivirgaceae</taxon>
        <taxon>Splendidivirga</taxon>
    </lineage>
</organism>
<dbReference type="PROSITE" id="PS00719">
    <property type="entry name" value="GLYCOSYL_HYDROL_F2_1"/>
    <property type="match status" value="1"/>
</dbReference>
<evidence type="ECO:0000256" key="4">
    <source>
        <dbReference type="ARBA" id="ARBA00011245"/>
    </source>
</evidence>
<dbReference type="SUPFAM" id="SSF51445">
    <property type="entry name" value="(Trans)glycosidases"/>
    <property type="match status" value="1"/>
</dbReference>
<dbReference type="Pfam" id="PF00703">
    <property type="entry name" value="Glyco_hydro_2"/>
    <property type="match status" value="1"/>
</dbReference>
<evidence type="ECO:0000256" key="5">
    <source>
        <dbReference type="ARBA" id="ARBA00012756"/>
    </source>
</evidence>